<evidence type="ECO:0000256" key="3">
    <source>
        <dbReference type="ARBA" id="ARBA00022737"/>
    </source>
</evidence>
<dbReference type="FunFam" id="3.30.160.60:FF:000100">
    <property type="entry name" value="Zinc finger 45-like"/>
    <property type="match status" value="1"/>
</dbReference>
<evidence type="ECO:0000256" key="8">
    <source>
        <dbReference type="SAM" id="MobiDB-lite"/>
    </source>
</evidence>
<dbReference type="GO" id="GO:0008270">
    <property type="term" value="F:zinc ion binding"/>
    <property type="evidence" value="ECO:0007669"/>
    <property type="project" value="UniProtKB-KW"/>
</dbReference>
<dbReference type="FunFam" id="3.30.160.60:FF:002343">
    <property type="entry name" value="Zinc finger protein 33A"/>
    <property type="match status" value="1"/>
</dbReference>
<keyword evidence="11" id="KW-1185">Reference proteome</keyword>
<evidence type="ECO:0000313" key="10">
    <source>
        <dbReference type="EMBL" id="CAL4077754.1"/>
    </source>
</evidence>
<dbReference type="InterPro" id="IPR050688">
    <property type="entry name" value="Zinc_finger/UBP_domain"/>
</dbReference>
<keyword evidence="2" id="KW-0479">Metal-binding</keyword>
<comment type="caution">
    <text evidence="10">The sequence shown here is derived from an EMBL/GenBank/DDBJ whole genome shotgun (WGS) entry which is preliminary data.</text>
</comment>
<dbReference type="InterPro" id="IPR013087">
    <property type="entry name" value="Znf_C2H2_type"/>
</dbReference>
<accession>A0AAV2QA76</accession>
<sequence>VDFDYGPGGAAAVLMTGVRTIAMHQPSQRGRQPRNSFNTTSLTSGGGNKGQFQCNYCDFSTKYSTTLARHKTTHTGERPFACPFCPYSAAQKVVLDRHLRRHTGERPYACPHCDFTAARNDNMQMHIKTSHITETSQARNYYCNQPNFE</sequence>
<dbReference type="EMBL" id="CAXKWB010005305">
    <property type="protein sequence ID" value="CAL4077754.1"/>
    <property type="molecule type" value="Genomic_DNA"/>
</dbReference>
<evidence type="ECO:0000256" key="6">
    <source>
        <dbReference type="ARBA" id="ARBA00023242"/>
    </source>
</evidence>
<evidence type="ECO:0000256" key="7">
    <source>
        <dbReference type="PROSITE-ProRule" id="PRU00042"/>
    </source>
</evidence>
<evidence type="ECO:0000313" key="11">
    <source>
        <dbReference type="Proteomes" id="UP001497623"/>
    </source>
</evidence>
<feature type="domain" description="C2H2-type" evidence="9">
    <location>
        <begin position="108"/>
        <end position="136"/>
    </location>
</feature>
<dbReference type="GO" id="GO:0005634">
    <property type="term" value="C:nucleus"/>
    <property type="evidence" value="ECO:0007669"/>
    <property type="project" value="UniProtKB-SubCell"/>
</dbReference>
<dbReference type="Proteomes" id="UP001497623">
    <property type="component" value="Unassembled WGS sequence"/>
</dbReference>
<evidence type="ECO:0000256" key="4">
    <source>
        <dbReference type="ARBA" id="ARBA00022771"/>
    </source>
</evidence>
<dbReference type="InterPro" id="IPR036236">
    <property type="entry name" value="Znf_C2H2_sf"/>
</dbReference>
<feature type="domain" description="C2H2-type" evidence="9">
    <location>
        <begin position="80"/>
        <end position="107"/>
    </location>
</feature>
<reference evidence="10 11" key="1">
    <citation type="submission" date="2024-05" db="EMBL/GenBank/DDBJ databases">
        <authorList>
            <person name="Wallberg A."/>
        </authorList>
    </citation>
    <scope>NUCLEOTIDE SEQUENCE [LARGE SCALE GENOMIC DNA]</scope>
</reference>
<comment type="subcellular location">
    <subcellularLocation>
        <location evidence="1">Nucleus</location>
    </subcellularLocation>
</comment>
<dbReference type="Gene3D" id="3.30.160.60">
    <property type="entry name" value="Classic Zinc Finger"/>
    <property type="match status" value="3"/>
</dbReference>
<protein>
    <recommendedName>
        <fullName evidence="9">C2H2-type domain-containing protein</fullName>
    </recommendedName>
</protein>
<evidence type="ECO:0000256" key="2">
    <source>
        <dbReference type="ARBA" id="ARBA00022723"/>
    </source>
</evidence>
<feature type="domain" description="C2H2-type" evidence="9">
    <location>
        <begin position="52"/>
        <end position="79"/>
    </location>
</feature>
<evidence type="ECO:0000256" key="1">
    <source>
        <dbReference type="ARBA" id="ARBA00004123"/>
    </source>
</evidence>
<proteinExistence type="predicted"/>
<dbReference type="SUPFAM" id="SSF57667">
    <property type="entry name" value="beta-beta-alpha zinc fingers"/>
    <property type="match status" value="2"/>
</dbReference>
<keyword evidence="3" id="KW-0677">Repeat</keyword>
<organism evidence="10 11">
    <name type="scientific">Meganyctiphanes norvegica</name>
    <name type="common">Northern krill</name>
    <name type="synonym">Thysanopoda norvegica</name>
    <dbReference type="NCBI Taxonomy" id="48144"/>
    <lineage>
        <taxon>Eukaryota</taxon>
        <taxon>Metazoa</taxon>
        <taxon>Ecdysozoa</taxon>
        <taxon>Arthropoda</taxon>
        <taxon>Crustacea</taxon>
        <taxon>Multicrustacea</taxon>
        <taxon>Malacostraca</taxon>
        <taxon>Eumalacostraca</taxon>
        <taxon>Eucarida</taxon>
        <taxon>Euphausiacea</taxon>
        <taxon>Euphausiidae</taxon>
        <taxon>Meganyctiphanes</taxon>
    </lineage>
</organism>
<dbReference type="PANTHER" id="PTHR24403">
    <property type="entry name" value="ZINC FINGER PROTEIN"/>
    <property type="match status" value="1"/>
</dbReference>
<feature type="non-terminal residue" evidence="10">
    <location>
        <position position="1"/>
    </location>
</feature>
<dbReference type="SMART" id="SM00355">
    <property type="entry name" value="ZnF_C2H2"/>
    <property type="match status" value="3"/>
</dbReference>
<keyword evidence="5" id="KW-0862">Zinc</keyword>
<evidence type="ECO:0000259" key="9">
    <source>
        <dbReference type="PROSITE" id="PS50157"/>
    </source>
</evidence>
<name>A0AAV2QA76_MEGNR</name>
<evidence type="ECO:0000256" key="5">
    <source>
        <dbReference type="ARBA" id="ARBA00022833"/>
    </source>
</evidence>
<dbReference type="Pfam" id="PF00096">
    <property type="entry name" value="zf-C2H2"/>
    <property type="match status" value="2"/>
</dbReference>
<dbReference type="Pfam" id="PF23611">
    <property type="entry name" value="zf-C2H2_16"/>
    <property type="match status" value="1"/>
</dbReference>
<dbReference type="GO" id="GO:0045944">
    <property type="term" value="P:positive regulation of transcription by RNA polymerase II"/>
    <property type="evidence" value="ECO:0007669"/>
    <property type="project" value="TreeGrafter"/>
</dbReference>
<dbReference type="PROSITE" id="PS50157">
    <property type="entry name" value="ZINC_FINGER_C2H2_2"/>
    <property type="match status" value="3"/>
</dbReference>
<gene>
    <name evidence="10" type="ORF">MNOR_LOCUS10494</name>
</gene>
<dbReference type="PANTHER" id="PTHR24403:SF67">
    <property type="entry name" value="FI01116P-RELATED"/>
    <property type="match status" value="1"/>
</dbReference>
<keyword evidence="4 7" id="KW-0863">Zinc-finger</keyword>
<keyword evidence="6" id="KW-0539">Nucleus</keyword>
<feature type="compositionally biased region" description="Polar residues" evidence="8">
    <location>
        <begin position="25"/>
        <end position="43"/>
    </location>
</feature>
<dbReference type="InterPro" id="IPR056438">
    <property type="entry name" value="Znf-C2H2_CTCF"/>
</dbReference>
<dbReference type="AlphaFoldDB" id="A0AAV2QA76"/>
<feature type="region of interest" description="Disordered" evidence="8">
    <location>
        <begin position="24"/>
        <end position="45"/>
    </location>
</feature>